<reference evidence="3" key="1">
    <citation type="submission" date="2015-10" db="EMBL/GenBank/DDBJ databases">
        <authorList>
            <person name="Regsiter A."/>
            <person name="william w."/>
        </authorList>
    </citation>
    <scope>NUCLEOTIDE SEQUENCE [LARGE SCALE GENOMIC DNA]</scope>
</reference>
<gene>
    <name evidence="2" type="ORF">PL921480022</name>
</gene>
<dbReference type="OrthoDB" id="467942at2"/>
<feature type="transmembrane region" description="Helical" evidence="1">
    <location>
        <begin position="21"/>
        <end position="38"/>
    </location>
</feature>
<dbReference type="RefSeq" id="WP_072717286.1">
    <property type="nucleotide sequence ID" value="NZ_LN889764.1"/>
</dbReference>
<evidence type="ECO:0000313" key="3">
    <source>
        <dbReference type="Proteomes" id="UP000184315"/>
    </source>
</evidence>
<dbReference type="STRING" id="671072.PL921480022"/>
<keyword evidence="1" id="KW-0812">Transmembrane</keyword>
<keyword evidence="1" id="KW-1133">Transmembrane helix</keyword>
<proteinExistence type="predicted"/>
<keyword evidence="3" id="KW-1185">Reference proteome</keyword>
<evidence type="ECO:0000256" key="1">
    <source>
        <dbReference type="SAM" id="Phobius"/>
    </source>
</evidence>
<feature type="transmembrane region" description="Helical" evidence="1">
    <location>
        <begin position="58"/>
        <end position="76"/>
    </location>
</feature>
<name>A0A1J1LTI6_9CYAN</name>
<feature type="transmembrane region" description="Helical" evidence="1">
    <location>
        <begin position="83"/>
        <end position="104"/>
    </location>
</feature>
<dbReference type="AlphaFoldDB" id="A0A1J1LTI6"/>
<evidence type="ECO:0000313" key="2">
    <source>
        <dbReference type="EMBL" id="CUR35912.1"/>
    </source>
</evidence>
<keyword evidence="1" id="KW-0472">Membrane</keyword>
<dbReference type="EMBL" id="CZDF01000188">
    <property type="protein sequence ID" value="CUR35912.1"/>
    <property type="molecule type" value="Genomic_DNA"/>
</dbReference>
<accession>A0A1J1LTI6</accession>
<protein>
    <submittedName>
        <fullName evidence="2">Peptide chain release factor 1</fullName>
    </submittedName>
</protein>
<sequence>MNKFIQRFKNLPWIPLLQNVALTYLIVAIAEILMIWGITQSLALRKMIQILYAPPLDLLILFGVGVGVGALVIYLIEIRPSKVFLNTTCLWVLFLCLLITLFIYKSSFPPILLLSTSQTTIMGILIGLFWKGRNYWR</sequence>
<organism evidence="2 3">
    <name type="scientific">Planktothrix tepida PCC 9214</name>
    <dbReference type="NCBI Taxonomy" id="671072"/>
    <lineage>
        <taxon>Bacteria</taxon>
        <taxon>Bacillati</taxon>
        <taxon>Cyanobacteriota</taxon>
        <taxon>Cyanophyceae</taxon>
        <taxon>Oscillatoriophycideae</taxon>
        <taxon>Oscillatoriales</taxon>
        <taxon>Microcoleaceae</taxon>
        <taxon>Planktothrix</taxon>
    </lineage>
</organism>
<feature type="transmembrane region" description="Helical" evidence="1">
    <location>
        <begin position="110"/>
        <end position="130"/>
    </location>
</feature>
<dbReference type="Proteomes" id="UP000184315">
    <property type="component" value="Unassembled WGS sequence"/>
</dbReference>